<dbReference type="Proteomes" id="UP000577891">
    <property type="component" value="Unassembled WGS sequence"/>
</dbReference>
<evidence type="ECO:0000256" key="2">
    <source>
        <dbReference type="ARBA" id="ARBA00015075"/>
    </source>
</evidence>
<dbReference type="Pfam" id="PF01845">
    <property type="entry name" value="CcdB"/>
    <property type="match status" value="1"/>
</dbReference>
<evidence type="ECO:0000256" key="4">
    <source>
        <dbReference type="ARBA" id="ARBA00023015"/>
    </source>
</evidence>
<evidence type="ECO:0000256" key="3">
    <source>
        <dbReference type="ARBA" id="ARBA00022491"/>
    </source>
</evidence>
<keyword evidence="3" id="KW-0678">Repressor</keyword>
<evidence type="ECO:0000256" key="5">
    <source>
        <dbReference type="ARBA" id="ARBA00023163"/>
    </source>
</evidence>
<evidence type="ECO:0000256" key="1">
    <source>
        <dbReference type="ARBA" id="ARBA00005230"/>
    </source>
</evidence>
<gene>
    <name evidence="8" type="ORF">HLH35_05395</name>
</gene>
<evidence type="ECO:0000313" key="8">
    <source>
        <dbReference type="EMBL" id="MBB2171559.1"/>
    </source>
</evidence>
<dbReference type="GO" id="GO:0008657">
    <property type="term" value="F:DNA topoisomerase type II (double strand cut, ATP-hydrolyzing) inhibitor activity"/>
    <property type="evidence" value="ECO:0007669"/>
    <property type="project" value="InterPro"/>
</dbReference>
<dbReference type="InterPro" id="IPR011067">
    <property type="entry name" value="Plasmid_toxin/cell-grow_inhib"/>
</dbReference>
<protein>
    <recommendedName>
        <fullName evidence="2">Toxin CcdB</fullName>
    </recommendedName>
    <alternativeName>
        <fullName evidence="7">Cytotoxic protein CcdB</fullName>
    </alternativeName>
    <alternativeName>
        <fullName evidence="6">Protein LetD</fullName>
    </alternativeName>
</protein>
<dbReference type="RefSeq" id="WP_182978157.1">
    <property type="nucleotide sequence ID" value="NZ_BAABGB010000027.1"/>
</dbReference>
<evidence type="ECO:0000256" key="7">
    <source>
        <dbReference type="ARBA" id="ARBA00033135"/>
    </source>
</evidence>
<name>A0A7W4IYT6_9PROT</name>
<dbReference type="InterPro" id="IPR002712">
    <property type="entry name" value="CcdB"/>
</dbReference>
<accession>A0A7W4IYT6</accession>
<comment type="caution">
    <text evidence="8">The sequence shown here is derived from an EMBL/GenBank/DDBJ whole genome shotgun (WGS) entry which is preliminary data.</text>
</comment>
<organism evidence="8 9">
    <name type="scientific">Gluconacetobacter asukensis</name>
    <dbReference type="NCBI Taxonomy" id="1017181"/>
    <lineage>
        <taxon>Bacteria</taxon>
        <taxon>Pseudomonadati</taxon>
        <taxon>Pseudomonadota</taxon>
        <taxon>Alphaproteobacteria</taxon>
        <taxon>Acetobacterales</taxon>
        <taxon>Acetobacteraceae</taxon>
        <taxon>Gluconacetobacter</taxon>
    </lineage>
</organism>
<keyword evidence="9" id="KW-1185">Reference proteome</keyword>
<evidence type="ECO:0000256" key="6">
    <source>
        <dbReference type="ARBA" id="ARBA00029628"/>
    </source>
</evidence>
<dbReference type="EMBL" id="JABEQE010000003">
    <property type="protein sequence ID" value="MBB2171559.1"/>
    <property type="molecule type" value="Genomic_DNA"/>
</dbReference>
<comment type="similarity">
    <text evidence="1">Belongs to the CcdB toxin family.</text>
</comment>
<keyword evidence="4" id="KW-0805">Transcription regulation</keyword>
<dbReference type="Gene3D" id="2.30.30.110">
    <property type="match status" value="1"/>
</dbReference>
<reference evidence="8 9" key="1">
    <citation type="submission" date="2020-04" db="EMBL/GenBank/DDBJ databases">
        <title>Description of novel Gluconacetobacter.</title>
        <authorList>
            <person name="Sombolestani A."/>
        </authorList>
    </citation>
    <scope>NUCLEOTIDE SEQUENCE [LARGE SCALE GENOMIC DNA]</scope>
    <source>
        <strain evidence="8 9">LMG 27724</strain>
    </source>
</reference>
<proteinExistence type="inferred from homology"/>
<evidence type="ECO:0000313" key="9">
    <source>
        <dbReference type="Proteomes" id="UP000577891"/>
    </source>
</evidence>
<dbReference type="SUPFAM" id="SSF50118">
    <property type="entry name" value="Cell growth inhibitor/plasmid maintenance toxic component"/>
    <property type="match status" value="1"/>
</dbReference>
<dbReference type="AlphaFoldDB" id="A0A7W4IYT6"/>
<dbReference type="GO" id="GO:0006276">
    <property type="term" value="P:plasmid maintenance"/>
    <property type="evidence" value="ECO:0007669"/>
    <property type="project" value="InterPro"/>
</dbReference>
<sequence length="101" mass="11252">MARFDVYRLAGREEARYALDVQADLLQELGTRVVVPLLPPDKAPKPAKGLNPVFAFDGLPWVMMTQYLAAVPDRELNKVVASFAIHQDDITRALDLLLTGF</sequence>
<keyword evidence="5" id="KW-0804">Transcription</keyword>